<accession>A0A371EXW0</accession>
<gene>
    <name evidence="4" type="ORF">CR513_49873</name>
</gene>
<sequence length="347" mass="40156">MSRSICKTRHICIIYFAWYTATKWVAERRNHTLMDIVRFMLNYSNVPLSLWMNALKIDAYLLNRVLNKSVPKTPCELKPSLRHLLVWDCAAEVKIYNPYEKSLMQELLLVSSLAILKSLKFTHFIVLTIVREYSGLVMLGSLRMASLVGTHSESSSPKVSSQDVVPLVILQLNELQRQKSNIQNQQDEHTFDEPTDNMKVTNEQVIEDEQEVAPRRFEKQKRLSISSDYVVYSIEHECELSIDEDSVSFVHPMKSENYKMWLNAMKEELKSMDDNKPEGSKQVGCKWVFKIKCDSNGNIGSYKVRLVAKGFTQKDDIDYKETFFPVSKKDSLRIVLSLVAHYDLELP</sequence>
<evidence type="ECO:0000313" key="5">
    <source>
        <dbReference type="Proteomes" id="UP000257109"/>
    </source>
</evidence>
<keyword evidence="5" id="KW-1185">Reference proteome</keyword>
<dbReference type="GO" id="GO:0016787">
    <property type="term" value="F:hydrolase activity"/>
    <property type="evidence" value="ECO:0007669"/>
    <property type="project" value="UniProtKB-KW"/>
</dbReference>
<dbReference type="PANTHER" id="PTHR42648:SF28">
    <property type="entry name" value="TRANSPOSON-ENCODED PROTEIN WITH RIBONUCLEASE H-LIKE AND RETROVIRUS ZINC FINGER-LIKE DOMAINS"/>
    <property type="match status" value="1"/>
</dbReference>
<protein>
    <recommendedName>
        <fullName evidence="3">Reverse transcriptase Ty1/copia-type domain-containing protein</fullName>
    </recommendedName>
</protein>
<comment type="caution">
    <text evidence="4">The sequence shown here is derived from an EMBL/GenBank/DDBJ whole genome shotgun (WGS) entry which is preliminary data.</text>
</comment>
<name>A0A371EXW0_MUCPR</name>
<feature type="domain" description="Reverse transcriptase Ty1/copia-type" evidence="3">
    <location>
        <begin position="276"/>
        <end position="343"/>
    </location>
</feature>
<dbReference type="Proteomes" id="UP000257109">
    <property type="component" value="Unassembled WGS sequence"/>
</dbReference>
<reference evidence="4" key="1">
    <citation type="submission" date="2018-05" db="EMBL/GenBank/DDBJ databases">
        <title>Draft genome of Mucuna pruriens seed.</title>
        <authorList>
            <person name="Nnadi N.E."/>
            <person name="Vos R."/>
            <person name="Hasami M.H."/>
            <person name="Devisetty U.K."/>
            <person name="Aguiy J.C."/>
        </authorList>
    </citation>
    <scope>NUCLEOTIDE SEQUENCE [LARGE SCALE GENOMIC DNA]</scope>
    <source>
        <strain evidence="4">JCA_2017</strain>
    </source>
</reference>
<dbReference type="OrthoDB" id="411615at2759"/>
<feature type="non-terminal residue" evidence="4">
    <location>
        <position position="1"/>
    </location>
</feature>
<dbReference type="InterPro" id="IPR012337">
    <property type="entry name" value="RNaseH-like_sf"/>
</dbReference>
<dbReference type="AlphaFoldDB" id="A0A371EXW0"/>
<dbReference type="STRING" id="157652.A0A371EXW0"/>
<keyword evidence="1" id="KW-0479">Metal-binding</keyword>
<evidence type="ECO:0000313" key="4">
    <source>
        <dbReference type="EMBL" id="RDX70846.1"/>
    </source>
</evidence>
<organism evidence="4 5">
    <name type="scientific">Mucuna pruriens</name>
    <name type="common">Velvet bean</name>
    <name type="synonym">Dolichos pruriens</name>
    <dbReference type="NCBI Taxonomy" id="157652"/>
    <lineage>
        <taxon>Eukaryota</taxon>
        <taxon>Viridiplantae</taxon>
        <taxon>Streptophyta</taxon>
        <taxon>Embryophyta</taxon>
        <taxon>Tracheophyta</taxon>
        <taxon>Spermatophyta</taxon>
        <taxon>Magnoliopsida</taxon>
        <taxon>eudicotyledons</taxon>
        <taxon>Gunneridae</taxon>
        <taxon>Pentapetalae</taxon>
        <taxon>rosids</taxon>
        <taxon>fabids</taxon>
        <taxon>Fabales</taxon>
        <taxon>Fabaceae</taxon>
        <taxon>Papilionoideae</taxon>
        <taxon>50 kb inversion clade</taxon>
        <taxon>NPAAA clade</taxon>
        <taxon>indigoferoid/millettioid clade</taxon>
        <taxon>Phaseoleae</taxon>
        <taxon>Mucuna</taxon>
    </lineage>
</organism>
<evidence type="ECO:0000259" key="3">
    <source>
        <dbReference type="Pfam" id="PF07727"/>
    </source>
</evidence>
<dbReference type="PANTHER" id="PTHR42648">
    <property type="entry name" value="TRANSPOSASE, PUTATIVE-RELATED"/>
    <property type="match status" value="1"/>
</dbReference>
<evidence type="ECO:0000256" key="1">
    <source>
        <dbReference type="ARBA" id="ARBA00022723"/>
    </source>
</evidence>
<dbReference type="GO" id="GO:0046872">
    <property type="term" value="F:metal ion binding"/>
    <property type="evidence" value="ECO:0007669"/>
    <property type="project" value="UniProtKB-KW"/>
</dbReference>
<dbReference type="Pfam" id="PF07727">
    <property type="entry name" value="RVT_2"/>
    <property type="match status" value="1"/>
</dbReference>
<dbReference type="EMBL" id="QJKJ01011556">
    <property type="protein sequence ID" value="RDX70846.1"/>
    <property type="molecule type" value="Genomic_DNA"/>
</dbReference>
<keyword evidence="2" id="KW-0378">Hydrolase</keyword>
<dbReference type="SUPFAM" id="SSF53098">
    <property type="entry name" value="Ribonuclease H-like"/>
    <property type="match status" value="1"/>
</dbReference>
<dbReference type="InterPro" id="IPR013103">
    <property type="entry name" value="RVT_2"/>
</dbReference>
<proteinExistence type="predicted"/>
<evidence type="ECO:0000256" key="2">
    <source>
        <dbReference type="ARBA" id="ARBA00022801"/>
    </source>
</evidence>
<dbReference type="InterPro" id="IPR039537">
    <property type="entry name" value="Retrotran_Ty1/copia-like"/>
</dbReference>